<sequence length="596" mass="66072">MKSSTRLDSAIFQLTPTRTRCDLIICVNGKKEKIASGLVQPFLDHLKTAQDQLAKGGYSIILEPGTDAAWFTKGTFERFVRFVSTPEVLERVYNLESEILQIEKGIAIQSNNDIGLSSVEDNRAKPAECIEGSRPITDSSEEKAIVLYKPGSHPPEANGLTVQEGNSKVQLLKVLETRKTSLQKEQGMAFARAVAAGFDIDHMAHLMSFAESFGARIISIVVSFVNVNRDACVRFMELWKRKHETGQWVEIEEAEMSGMNAPGIILSDTINKSWPETPDSNRKAGVDPNADERPPTDQQPSPGQQEYFQGQFLHPMFPPWPIHSPPGAVPVFPGYPMQGIPYYQNYPGNNPVFQPPYPSAEDPKIHAGQRMRQRRHSMDSSNEPEAWEVGALRTGSQDEAELEKETSRARGRGRKGSRSGKKQSGTVVIRNLNYITSKTQDSSGSESQSASGSENDKEDEVLSDTAPNVKHRNSQRSLKRKGSHTKSTDELNLSDMAGTSYGKEDGGHWTAFQNYLLKDADEAERAVDQGMFAMEKNVQARRQNTMCDDPLVFDGRDPVDNQEGDVTVMQKISGNLTRMTKASKDEFVAIQKNGSA</sequence>
<keyword evidence="3" id="KW-1185">Reference proteome</keyword>
<organism evidence="2 3">
    <name type="scientific">Salix purpurea</name>
    <name type="common">Purple osier willow</name>
    <dbReference type="NCBI Taxonomy" id="77065"/>
    <lineage>
        <taxon>Eukaryota</taxon>
        <taxon>Viridiplantae</taxon>
        <taxon>Streptophyta</taxon>
        <taxon>Embryophyta</taxon>
        <taxon>Tracheophyta</taxon>
        <taxon>Spermatophyta</taxon>
        <taxon>Magnoliopsida</taxon>
        <taxon>eudicotyledons</taxon>
        <taxon>Gunneridae</taxon>
        <taxon>Pentapetalae</taxon>
        <taxon>rosids</taxon>
        <taxon>fabids</taxon>
        <taxon>Malpighiales</taxon>
        <taxon>Salicaceae</taxon>
        <taxon>Saliceae</taxon>
        <taxon>Salix</taxon>
    </lineage>
</organism>
<gene>
    <name evidence="2" type="ORF">OIU79_007124</name>
</gene>
<comment type="caution">
    <text evidence="2">The sequence shown here is derived from an EMBL/GenBank/DDBJ whole genome shotgun (WGS) entry which is preliminary data.</text>
</comment>
<dbReference type="PANTHER" id="PTHR31008">
    <property type="entry name" value="COP1-INTERACTING PROTEIN-RELATED"/>
    <property type="match status" value="1"/>
</dbReference>
<dbReference type="EMBL" id="JAPFFK010000014">
    <property type="protein sequence ID" value="KAJ6719406.1"/>
    <property type="molecule type" value="Genomic_DNA"/>
</dbReference>
<dbReference type="OrthoDB" id="1928292at2759"/>
<feature type="compositionally biased region" description="Basic residues" evidence="1">
    <location>
        <begin position="409"/>
        <end position="421"/>
    </location>
</feature>
<evidence type="ECO:0000313" key="3">
    <source>
        <dbReference type="Proteomes" id="UP001151532"/>
    </source>
</evidence>
<reference evidence="2" key="1">
    <citation type="submission" date="2022-11" db="EMBL/GenBank/DDBJ databases">
        <authorList>
            <person name="Hyden B.L."/>
            <person name="Feng K."/>
            <person name="Yates T."/>
            <person name="Jawdy S."/>
            <person name="Smart L.B."/>
            <person name="Muchero W."/>
        </authorList>
    </citation>
    <scope>NUCLEOTIDE SEQUENCE</scope>
    <source>
        <tissue evidence="2">Shoot tip</tissue>
    </source>
</reference>
<feature type="compositionally biased region" description="Basic and acidic residues" evidence="1">
    <location>
        <begin position="279"/>
        <end position="295"/>
    </location>
</feature>
<dbReference type="AlphaFoldDB" id="A0A9Q0TX34"/>
<dbReference type="PANTHER" id="PTHR31008:SF2">
    <property type="entry name" value="COP1-INTERACTING PROTEIN-LIKE PROTEIN"/>
    <property type="match status" value="1"/>
</dbReference>
<reference evidence="2" key="2">
    <citation type="journal article" date="2023" name="Int. J. Mol. Sci.">
        <title>De Novo Assembly and Annotation of 11 Diverse Shrub Willow (Salix) Genomes Reveals Novel Gene Organization in Sex-Linked Regions.</title>
        <authorList>
            <person name="Hyden B."/>
            <person name="Feng K."/>
            <person name="Yates T.B."/>
            <person name="Jawdy S."/>
            <person name="Cereghino C."/>
            <person name="Smart L.B."/>
            <person name="Muchero W."/>
        </authorList>
    </citation>
    <scope>NUCLEOTIDE SEQUENCE</scope>
    <source>
        <tissue evidence="2">Shoot tip</tissue>
    </source>
</reference>
<name>A0A9Q0TX34_SALPP</name>
<feature type="region of interest" description="Disordered" evidence="1">
    <location>
        <begin position="353"/>
        <end position="505"/>
    </location>
</feature>
<evidence type="ECO:0000313" key="2">
    <source>
        <dbReference type="EMBL" id="KAJ6719406.1"/>
    </source>
</evidence>
<feature type="compositionally biased region" description="Basic residues" evidence="1">
    <location>
        <begin position="469"/>
        <end position="484"/>
    </location>
</feature>
<accession>A0A9Q0TX34</accession>
<dbReference type="Proteomes" id="UP001151532">
    <property type="component" value="Chromosome 10"/>
</dbReference>
<feature type="compositionally biased region" description="Polar residues" evidence="1">
    <location>
        <begin position="296"/>
        <end position="306"/>
    </location>
</feature>
<evidence type="ECO:0000256" key="1">
    <source>
        <dbReference type="SAM" id="MobiDB-lite"/>
    </source>
</evidence>
<feature type="region of interest" description="Disordered" evidence="1">
    <location>
        <begin position="269"/>
        <end position="306"/>
    </location>
</feature>
<feature type="compositionally biased region" description="Low complexity" evidence="1">
    <location>
        <begin position="436"/>
        <end position="453"/>
    </location>
</feature>
<proteinExistence type="predicted"/>
<protein>
    <submittedName>
        <fullName evidence="2">COP1-INTERACTING PROTEIN-RELATED</fullName>
    </submittedName>
</protein>